<dbReference type="AlphaFoldDB" id="A0A2C5YV87"/>
<keyword evidence="4 6" id="KW-0479">Metal-binding</keyword>
<organism evidence="9 10">
    <name type="scientific">Ophiocordyceps camponoti-rufipedis</name>
    <dbReference type="NCBI Taxonomy" id="2004952"/>
    <lineage>
        <taxon>Eukaryota</taxon>
        <taxon>Fungi</taxon>
        <taxon>Dikarya</taxon>
        <taxon>Ascomycota</taxon>
        <taxon>Pezizomycotina</taxon>
        <taxon>Sordariomycetes</taxon>
        <taxon>Hypocreomycetidae</taxon>
        <taxon>Hypocreales</taxon>
        <taxon>Ophiocordycipitaceae</taxon>
        <taxon>Ophiocordyceps</taxon>
    </lineage>
</organism>
<dbReference type="GO" id="GO:0016620">
    <property type="term" value="F:oxidoreductase activity, acting on the aldehyde or oxo group of donors, NAD or NADP as acceptor"/>
    <property type="evidence" value="ECO:0007669"/>
    <property type="project" value="InterPro"/>
</dbReference>
<evidence type="ECO:0000259" key="8">
    <source>
        <dbReference type="Pfam" id="PF00171"/>
    </source>
</evidence>
<sequence length="931" mass="101911">MNWTEFSNTIAGKPRGAPTSRSATNPLSGTPLWPVPVATAADVDDCVAAARGAVAGWSGRTYEHRVVMLERFADLYLDCATGFAELLALECGRTVENAAVEVSWAAQWLRYPSSFRLPGERLEDESKVVTVKHEPLGVVAAICPWNSLKLVELAQQVFPPAVLQVLSGDDDLGPLLVRHPGVDKISFTGSSAVGRQILRDGADGMKRITLETYIPLHIFVNRLLTSYRAGNNAAIILADIDMESVCPRLAAGLWFNAGQVCIAPRRLYIQRTIFQDFVQSLVSVTRHLAPRIGPIQNREQLQRLTGALRAAADHDFVLGGPDAVPEGLLLQPSICRDPPAGSRLLREENFGEVLSGTSGVYLADGEGLGPIVCCVPFDSIDEAIRMANDSEGGLSASVWAADAEAAAGVAARLEAGSVFVEASLVEGGLLSSSIVTSFIVSCVAAVIIPRLISLLRNALSPLRLIPGPLINKLSSWPLTIATLRGTSHHFTRNLHRRYGPVVVLAPGILSIADADEIRRVIRTEDWPKSEAIYGNFRQDPARPTLLAYTEKKAYGRRKRLMSAMFGLGNIRRMQTVMRQCVSVAENRLSRACAEAGADAAVVDMLQLIHGLAVDIIGVTTFGRSLGVVERGSHPLPTRLKTGLKLAAWMQLMPWIRRLPLLPTRDPYIDRFTRDTVDGRRCRPREPEATDLLQGLVDASSDDAGSEFRTSDVQDESVVLLTAGSETTANAELFTLLLLARHPDVLQRLYAEVDAWYPPGSKRETDCGYSLAGMLLLQACIDEAMRLFPGQATGSPREASRDETLLGFRVPRGTTVFPSTQEAHLDARAWHRPEAFDPDRWLESVDGSCRPFWPFSGGSRVCIGKHFALQEMHLTLVGLLRRFYFEHVPGQEERTVFRVAQQLAGESYWMKLTSADITKSPKLSRRPVNDDV</sequence>
<proteinExistence type="inferred from homology"/>
<dbReference type="PROSITE" id="PS00086">
    <property type="entry name" value="CYTOCHROME_P450"/>
    <property type="match status" value="1"/>
</dbReference>
<evidence type="ECO:0000256" key="7">
    <source>
        <dbReference type="SAM" id="MobiDB-lite"/>
    </source>
</evidence>
<evidence type="ECO:0000256" key="2">
    <source>
        <dbReference type="ARBA" id="ARBA00010617"/>
    </source>
</evidence>
<feature type="binding site" description="axial binding residue" evidence="6">
    <location>
        <position position="861"/>
    </location>
    <ligand>
        <name>heme</name>
        <dbReference type="ChEBI" id="CHEBI:30413"/>
    </ligand>
    <ligandPart>
        <name>Fe</name>
        <dbReference type="ChEBI" id="CHEBI:18248"/>
    </ligandPart>
</feature>
<dbReference type="InterPro" id="IPR001128">
    <property type="entry name" value="Cyt_P450"/>
</dbReference>
<name>A0A2C5YV87_9HYPO</name>
<dbReference type="InterPro" id="IPR015590">
    <property type="entry name" value="Aldehyde_DH_dom"/>
</dbReference>
<dbReference type="PRINTS" id="PR00385">
    <property type="entry name" value="P450"/>
</dbReference>
<comment type="cofactor">
    <cofactor evidence="1 6">
        <name>heme</name>
        <dbReference type="ChEBI" id="CHEBI:30413"/>
    </cofactor>
</comment>
<dbReference type="InterPro" id="IPR016163">
    <property type="entry name" value="Ald_DH_C"/>
</dbReference>
<keyword evidence="3 6" id="KW-0349">Heme</keyword>
<dbReference type="Gene3D" id="3.40.309.10">
    <property type="entry name" value="Aldehyde Dehydrogenase, Chain A, domain 2"/>
    <property type="match status" value="1"/>
</dbReference>
<keyword evidence="5 6" id="KW-0408">Iron</keyword>
<dbReference type="PANTHER" id="PTHR24305">
    <property type="entry name" value="CYTOCHROME P450"/>
    <property type="match status" value="1"/>
</dbReference>
<dbReference type="SUPFAM" id="SSF53720">
    <property type="entry name" value="ALDH-like"/>
    <property type="match status" value="1"/>
</dbReference>
<feature type="region of interest" description="Disordered" evidence="7">
    <location>
        <begin position="1"/>
        <end position="28"/>
    </location>
</feature>
<feature type="compositionally biased region" description="Polar residues" evidence="7">
    <location>
        <begin position="1"/>
        <end position="10"/>
    </location>
</feature>
<comment type="similarity">
    <text evidence="2">Belongs to the cytochrome P450 family.</text>
</comment>
<evidence type="ECO:0000256" key="1">
    <source>
        <dbReference type="ARBA" id="ARBA00001971"/>
    </source>
</evidence>
<protein>
    <recommendedName>
        <fullName evidence="8">Aldehyde dehydrogenase domain-containing protein</fullName>
    </recommendedName>
</protein>
<evidence type="ECO:0000256" key="3">
    <source>
        <dbReference type="ARBA" id="ARBA00022617"/>
    </source>
</evidence>
<evidence type="ECO:0000256" key="6">
    <source>
        <dbReference type="PIRSR" id="PIRSR602401-1"/>
    </source>
</evidence>
<reference evidence="9 10" key="1">
    <citation type="submission" date="2017-06" db="EMBL/GenBank/DDBJ databases">
        <title>Ant-infecting Ophiocordyceps genomes reveal a high diversity of potential behavioral manipulation genes and a possible major role for enterotoxins.</title>
        <authorList>
            <person name="De Bekker C."/>
            <person name="Evans H.C."/>
            <person name="Brachmann A."/>
            <person name="Hughes D.P."/>
        </authorList>
    </citation>
    <scope>NUCLEOTIDE SEQUENCE [LARGE SCALE GENOMIC DNA]</scope>
    <source>
        <strain evidence="9 10">Map16</strain>
    </source>
</reference>
<dbReference type="InterPro" id="IPR036396">
    <property type="entry name" value="Cyt_P450_sf"/>
</dbReference>
<evidence type="ECO:0000313" key="10">
    <source>
        <dbReference type="Proteomes" id="UP000226431"/>
    </source>
</evidence>
<evidence type="ECO:0000313" key="9">
    <source>
        <dbReference type="EMBL" id="PHH72687.1"/>
    </source>
</evidence>
<dbReference type="Gene3D" id="1.10.630.10">
    <property type="entry name" value="Cytochrome P450"/>
    <property type="match status" value="1"/>
</dbReference>
<dbReference type="InterPro" id="IPR016161">
    <property type="entry name" value="Ald_DH/histidinol_DH"/>
</dbReference>
<dbReference type="InterPro" id="IPR017972">
    <property type="entry name" value="Cyt_P450_CS"/>
</dbReference>
<keyword evidence="10" id="KW-1185">Reference proteome</keyword>
<feature type="compositionally biased region" description="Polar residues" evidence="7">
    <location>
        <begin position="19"/>
        <end position="28"/>
    </location>
</feature>
<comment type="caution">
    <text evidence="9">The sequence shown here is derived from an EMBL/GenBank/DDBJ whole genome shotgun (WGS) entry which is preliminary data.</text>
</comment>
<dbReference type="Pfam" id="PF00171">
    <property type="entry name" value="Aldedh"/>
    <property type="match status" value="2"/>
</dbReference>
<accession>A0A2C5YV87</accession>
<dbReference type="GO" id="GO:0005506">
    <property type="term" value="F:iron ion binding"/>
    <property type="evidence" value="ECO:0007669"/>
    <property type="project" value="InterPro"/>
</dbReference>
<dbReference type="Gene3D" id="3.40.605.10">
    <property type="entry name" value="Aldehyde Dehydrogenase, Chain A, domain 1"/>
    <property type="match status" value="2"/>
</dbReference>
<dbReference type="GO" id="GO:0004497">
    <property type="term" value="F:monooxygenase activity"/>
    <property type="evidence" value="ECO:0007669"/>
    <property type="project" value="InterPro"/>
</dbReference>
<dbReference type="EMBL" id="NJES01000400">
    <property type="protein sequence ID" value="PHH72687.1"/>
    <property type="molecule type" value="Genomic_DNA"/>
</dbReference>
<evidence type="ECO:0000256" key="4">
    <source>
        <dbReference type="ARBA" id="ARBA00022723"/>
    </source>
</evidence>
<feature type="domain" description="Aldehyde dehydrogenase" evidence="8">
    <location>
        <begin position="148"/>
        <end position="421"/>
    </location>
</feature>
<dbReference type="PANTHER" id="PTHR24305:SF166">
    <property type="entry name" value="CYTOCHROME P450 12A4, MITOCHONDRIAL-RELATED"/>
    <property type="match status" value="1"/>
</dbReference>
<dbReference type="InterPro" id="IPR002401">
    <property type="entry name" value="Cyt_P450_E_grp-I"/>
</dbReference>
<dbReference type="GO" id="GO:0016705">
    <property type="term" value="F:oxidoreductase activity, acting on paired donors, with incorporation or reduction of molecular oxygen"/>
    <property type="evidence" value="ECO:0007669"/>
    <property type="project" value="InterPro"/>
</dbReference>
<dbReference type="InterPro" id="IPR050121">
    <property type="entry name" value="Cytochrome_P450_monoxygenase"/>
</dbReference>
<dbReference type="STRING" id="2004952.A0A2C5YV87"/>
<dbReference type="GO" id="GO:0020037">
    <property type="term" value="F:heme binding"/>
    <property type="evidence" value="ECO:0007669"/>
    <property type="project" value="InterPro"/>
</dbReference>
<dbReference type="PRINTS" id="PR00463">
    <property type="entry name" value="EP450I"/>
</dbReference>
<dbReference type="InterPro" id="IPR016162">
    <property type="entry name" value="Ald_DH_N"/>
</dbReference>
<dbReference type="Pfam" id="PF00067">
    <property type="entry name" value="p450"/>
    <property type="match status" value="1"/>
</dbReference>
<dbReference type="OrthoDB" id="655030at2759"/>
<gene>
    <name evidence="9" type="ORF">CDD80_4372</name>
</gene>
<dbReference type="Proteomes" id="UP000226431">
    <property type="component" value="Unassembled WGS sequence"/>
</dbReference>
<feature type="domain" description="Aldehyde dehydrogenase" evidence="8">
    <location>
        <begin position="22"/>
        <end position="146"/>
    </location>
</feature>
<dbReference type="SUPFAM" id="SSF48264">
    <property type="entry name" value="Cytochrome P450"/>
    <property type="match status" value="1"/>
</dbReference>
<evidence type="ECO:0000256" key="5">
    <source>
        <dbReference type="ARBA" id="ARBA00023004"/>
    </source>
</evidence>